<dbReference type="NCBIfam" id="TIGR01262">
    <property type="entry name" value="maiA"/>
    <property type="match status" value="1"/>
</dbReference>
<dbReference type="GO" id="GO:0004364">
    <property type="term" value="F:glutathione transferase activity"/>
    <property type="evidence" value="ECO:0007669"/>
    <property type="project" value="TreeGrafter"/>
</dbReference>
<dbReference type="Gene3D" id="3.40.30.10">
    <property type="entry name" value="Glutaredoxin"/>
    <property type="match status" value="1"/>
</dbReference>
<dbReference type="CDD" id="cd03191">
    <property type="entry name" value="GST_C_Zeta"/>
    <property type="match status" value="1"/>
</dbReference>
<comment type="caution">
    <text evidence="4">The sequence shown here is derived from an EMBL/GenBank/DDBJ whole genome shotgun (WGS) entry which is preliminary data.</text>
</comment>
<gene>
    <name evidence="4" type="primary">maiA</name>
    <name evidence="4" type="ORF">C0039_10160</name>
</gene>
<dbReference type="InterPro" id="IPR004045">
    <property type="entry name" value="Glutathione_S-Trfase_N"/>
</dbReference>
<dbReference type="Proteomes" id="UP000235005">
    <property type="component" value="Unassembled WGS sequence"/>
</dbReference>
<dbReference type="GO" id="GO:0006749">
    <property type="term" value="P:glutathione metabolic process"/>
    <property type="evidence" value="ECO:0007669"/>
    <property type="project" value="TreeGrafter"/>
</dbReference>
<dbReference type="GO" id="GO:0006559">
    <property type="term" value="P:L-phenylalanine catabolic process"/>
    <property type="evidence" value="ECO:0007669"/>
    <property type="project" value="TreeGrafter"/>
</dbReference>
<dbReference type="PROSITE" id="PS50405">
    <property type="entry name" value="GST_CTER"/>
    <property type="match status" value="1"/>
</dbReference>
<dbReference type="InterPro" id="IPR034330">
    <property type="entry name" value="GST_Zeta_C"/>
</dbReference>
<dbReference type="AlphaFoldDB" id="A0A2N5X3B6"/>
<comment type="similarity">
    <text evidence="1">Belongs to the GST superfamily. Zeta family.</text>
</comment>
<dbReference type="SUPFAM" id="SSF47616">
    <property type="entry name" value="GST C-terminal domain-like"/>
    <property type="match status" value="1"/>
</dbReference>
<evidence type="ECO:0000256" key="1">
    <source>
        <dbReference type="ARBA" id="ARBA00010007"/>
    </source>
</evidence>
<dbReference type="InterPro" id="IPR005955">
    <property type="entry name" value="GST_Zeta"/>
</dbReference>
<protein>
    <submittedName>
        <fullName evidence="4">Maleylacetoacetate isomerase</fullName>
    </submittedName>
</protein>
<keyword evidence="5" id="KW-1185">Reference proteome</keyword>
<dbReference type="SUPFAM" id="SSF52833">
    <property type="entry name" value="Thioredoxin-like"/>
    <property type="match status" value="1"/>
</dbReference>
<dbReference type="PANTHER" id="PTHR42673:SF4">
    <property type="entry name" value="MALEYLACETOACETATE ISOMERASE"/>
    <property type="match status" value="1"/>
</dbReference>
<dbReference type="PANTHER" id="PTHR42673">
    <property type="entry name" value="MALEYLACETOACETATE ISOMERASE"/>
    <property type="match status" value="1"/>
</dbReference>
<accession>A0A2N5X3B6</accession>
<reference evidence="4 5" key="1">
    <citation type="submission" date="2018-01" db="EMBL/GenBank/DDBJ databases">
        <title>The draft genome sequence of Halioglobus lutimaris HF004.</title>
        <authorList>
            <person name="Du Z.-J."/>
            <person name="Shi M.-J."/>
        </authorList>
    </citation>
    <scope>NUCLEOTIDE SEQUENCE [LARGE SCALE GENOMIC DNA]</scope>
    <source>
        <strain evidence="4 5">HF004</strain>
    </source>
</reference>
<dbReference type="FunFam" id="1.20.1050.10:FF:000010">
    <property type="entry name" value="Maleylacetoacetate isomerase isoform 1"/>
    <property type="match status" value="1"/>
</dbReference>
<dbReference type="SFLD" id="SFLDS00019">
    <property type="entry name" value="Glutathione_Transferase_(cytos"/>
    <property type="match status" value="1"/>
</dbReference>
<dbReference type="InterPro" id="IPR040079">
    <property type="entry name" value="Glutathione_S-Trfase"/>
</dbReference>
<proteinExistence type="inferred from homology"/>
<dbReference type="GO" id="GO:0016034">
    <property type="term" value="F:maleylacetoacetate isomerase activity"/>
    <property type="evidence" value="ECO:0007669"/>
    <property type="project" value="TreeGrafter"/>
</dbReference>
<dbReference type="GO" id="GO:0005737">
    <property type="term" value="C:cytoplasm"/>
    <property type="evidence" value="ECO:0007669"/>
    <property type="project" value="InterPro"/>
</dbReference>
<organism evidence="4 5">
    <name type="scientific">Pseudohalioglobus lutimaris</name>
    <dbReference type="NCBI Taxonomy" id="1737061"/>
    <lineage>
        <taxon>Bacteria</taxon>
        <taxon>Pseudomonadati</taxon>
        <taxon>Pseudomonadota</taxon>
        <taxon>Gammaproteobacteria</taxon>
        <taxon>Cellvibrionales</taxon>
        <taxon>Halieaceae</taxon>
        <taxon>Pseudohalioglobus</taxon>
    </lineage>
</organism>
<name>A0A2N5X3B6_9GAMM</name>
<dbReference type="InterPro" id="IPR034333">
    <property type="entry name" value="GST_Zeta_N"/>
</dbReference>
<feature type="domain" description="GST C-terminal" evidence="3">
    <location>
        <begin position="86"/>
        <end position="212"/>
    </location>
</feature>
<evidence type="ECO:0000313" key="4">
    <source>
        <dbReference type="EMBL" id="PLW68975.1"/>
    </source>
</evidence>
<dbReference type="InterPro" id="IPR036282">
    <property type="entry name" value="Glutathione-S-Trfase_C_sf"/>
</dbReference>
<dbReference type="InterPro" id="IPR010987">
    <property type="entry name" value="Glutathione-S-Trfase_C-like"/>
</dbReference>
<feature type="domain" description="GST N-terminal" evidence="2">
    <location>
        <begin position="1"/>
        <end position="81"/>
    </location>
</feature>
<dbReference type="SFLD" id="SFLDG00358">
    <property type="entry name" value="Main_(cytGST)"/>
    <property type="match status" value="1"/>
</dbReference>
<evidence type="ECO:0000259" key="2">
    <source>
        <dbReference type="PROSITE" id="PS50404"/>
    </source>
</evidence>
<dbReference type="Pfam" id="PF13409">
    <property type="entry name" value="GST_N_2"/>
    <property type="match status" value="1"/>
</dbReference>
<evidence type="ECO:0000313" key="5">
    <source>
        <dbReference type="Proteomes" id="UP000235005"/>
    </source>
</evidence>
<dbReference type="Gene3D" id="1.20.1050.10">
    <property type="match status" value="1"/>
</dbReference>
<dbReference type="EMBL" id="PKUS01000010">
    <property type="protein sequence ID" value="PLW68975.1"/>
    <property type="molecule type" value="Genomic_DNA"/>
</dbReference>
<dbReference type="OrthoDB" id="509852at2"/>
<dbReference type="InterPro" id="IPR036249">
    <property type="entry name" value="Thioredoxin-like_sf"/>
</dbReference>
<dbReference type="RefSeq" id="WP_101517985.1">
    <property type="nucleotide sequence ID" value="NZ_PKUS01000010.1"/>
</dbReference>
<sequence>MKLFSYFRSSAAFRLRIALNLKGLAYDYEPVNLLRKEQKSDAYMARNPQGLVPAMELPGGDTLGQSVALLEWLEETHPQPALLPADALQRARVRSVVNAIVCDIHPICNLAVTNYLRDRLEANQEDLADWYTTWMHRGFHAIETTLSTNDTLYSFSDQPGMADICLVPQVYNAKRFNVQLDPFPRILSVVERCQQLAAFADAAPERQPDSTL</sequence>
<dbReference type="PROSITE" id="PS50404">
    <property type="entry name" value="GST_NTER"/>
    <property type="match status" value="1"/>
</dbReference>
<evidence type="ECO:0000259" key="3">
    <source>
        <dbReference type="PROSITE" id="PS50405"/>
    </source>
</evidence>
<keyword evidence="4" id="KW-0413">Isomerase</keyword>
<dbReference type="CDD" id="cd03042">
    <property type="entry name" value="GST_N_Zeta"/>
    <property type="match status" value="1"/>
</dbReference>